<evidence type="ECO:0000313" key="1">
    <source>
        <dbReference type="EMBL" id="CAA9370154.1"/>
    </source>
</evidence>
<dbReference type="EMBL" id="CADCTY010001428">
    <property type="protein sequence ID" value="CAA9370154.1"/>
    <property type="molecule type" value="Genomic_DNA"/>
</dbReference>
<reference evidence="1" key="1">
    <citation type="submission" date="2020-02" db="EMBL/GenBank/DDBJ databases">
        <authorList>
            <person name="Meier V. D."/>
        </authorList>
    </citation>
    <scope>NUCLEOTIDE SEQUENCE</scope>
    <source>
        <strain evidence="1">AVDCRST_MAG94</strain>
    </source>
</reference>
<proteinExistence type="predicted"/>
<sequence>MKLNKAELSLFVTFFLRRSHSTATCGGDRKTLQKFLQKYHSNLKR</sequence>
<accession>A0A6J4MYL6</accession>
<gene>
    <name evidence="1" type="ORF">AVDCRST_MAG94-4101</name>
</gene>
<dbReference type="AlphaFoldDB" id="A0A6J4MYL6"/>
<protein>
    <submittedName>
        <fullName evidence="1">Uncharacterized protein</fullName>
    </submittedName>
</protein>
<name>A0A6J4MYL6_9CYAN</name>
<organism evidence="1">
    <name type="scientific">uncultured Leptolyngbya sp</name>
    <dbReference type="NCBI Taxonomy" id="332963"/>
    <lineage>
        <taxon>Bacteria</taxon>
        <taxon>Bacillati</taxon>
        <taxon>Cyanobacteriota</taxon>
        <taxon>Cyanophyceae</taxon>
        <taxon>Leptolyngbyales</taxon>
        <taxon>Leptolyngbyaceae</taxon>
        <taxon>Leptolyngbya group</taxon>
        <taxon>Leptolyngbya</taxon>
        <taxon>environmental samples</taxon>
    </lineage>
</organism>